<evidence type="ECO:0000256" key="3">
    <source>
        <dbReference type="ARBA" id="ARBA00022989"/>
    </source>
</evidence>
<dbReference type="PRINTS" id="PR00237">
    <property type="entry name" value="GPCRRHODOPSN"/>
</dbReference>
<evidence type="ECO:0000256" key="1">
    <source>
        <dbReference type="ARBA" id="ARBA00004370"/>
    </source>
</evidence>
<dbReference type="InterPro" id="IPR000276">
    <property type="entry name" value="GPCR_Rhodpsn"/>
</dbReference>
<dbReference type="EMBL" id="CAIIXF020000007">
    <property type="protein sequence ID" value="CAH1788659.1"/>
    <property type="molecule type" value="Genomic_DNA"/>
</dbReference>
<feature type="transmembrane region" description="Helical" evidence="5">
    <location>
        <begin position="171"/>
        <end position="191"/>
    </location>
</feature>
<keyword evidence="3 5" id="KW-1133">Transmembrane helix</keyword>
<feature type="transmembrane region" description="Helical" evidence="5">
    <location>
        <begin position="285"/>
        <end position="313"/>
    </location>
</feature>
<sequence>MVDSVSTNFTKYDNLSGFKAKNRMLEDLEKCHDEDNYQTSYLTFRITVDVIIVGILCIFGLLGNIISMVVMRSDKITSAKTTRFLLQGLSVSDSSFLIMAFISATLRGIMKYTNWGDPFHGRYHHMYRYIWALSAIARLLAVNFVVLVTIERYIATCHPLNVKVWCTLKRIRITATITVLASMLLNIPRFFDLNPVAYNYNCTDIVHVGGYADYLELNGMFYSVIYVTVVYYTADVIIPLTILLILNAKIITTLKRNFNAVTRLGSSISQRAAEKAQAKEKSITMMCFVVVVVFIICQTPAFACNIVYTLYAFGVNMPDRNIMTYWYSIGTALIVLNSATNIGIYFVFSKQFRRVLRHEYLSCIK</sequence>
<keyword evidence="8" id="KW-1185">Reference proteome</keyword>
<evidence type="ECO:0000256" key="2">
    <source>
        <dbReference type="ARBA" id="ARBA00022692"/>
    </source>
</evidence>
<feature type="transmembrane region" description="Helical" evidence="5">
    <location>
        <begin position="50"/>
        <end position="72"/>
    </location>
</feature>
<proteinExistence type="predicted"/>
<comment type="subcellular location">
    <subcellularLocation>
        <location evidence="1">Membrane</location>
    </subcellularLocation>
</comment>
<dbReference type="GO" id="GO:0016020">
    <property type="term" value="C:membrane"/>
    <property type="evidence" value="ECO:0007669"/>
    <property type="project" value="UniProtKB-SubCell"/>
</dbReference>
<dbReference type="InterPro" id="IPR017452">
    <property type="entry name" value="GPCR_Rhodpsn_7TM"/>
</dbReference>
<dbReference type="InterPro" id="IPR052954">
    <property type="entry name" value="GPCR-Ligand_Int"/>
</dbReference>
<reference evidence="7" key="1">
    <citation type="submission" date="2022-03" db="EMBL/GenBank/DDBJ databases">
        <authorList>
            <person name="Martin C."/>
        </authorList>
    </citation>
    <scope>NUCLEOTIDE SEQUENCE</scope>
</reference>
<dbReference type="PANTHER" id="PTHR46641:SF2">
    <property type="entry name" value="FMRFAMIDE RECEPTOR"/>
    <property type="match status" value="1"/>
</dbReference>
<evidence type="ECO:0000256" key="4">
    <source>
        <dbReference type="ARBA" id="ARBA00023136"/>
    </source>
</evidence>
<organism evidence="7 8">
    <name type="scientific">Owenia fusiformis</name>
    <name type="common">Polychaete worm</name>
    <dbReference type="NCBI Taxonomy" id="6347"/>
    <lineage>
        <taxon>Eukaryota</taxon>
        <taxon>Metazoa</taxon>
        <taxon>Spiralia</taxon>
        <taxon>Lophotrochozoa</taxon>
        <taxon>Annelida</taxon>
        <taxon>Polychaeta</taxon>
        <taxon>Sedentaria</taxon>
        <taxon>Canalipalpata</taxon>
        <taxon>Sabellida</taxon>
        <taxon>Oweniida</taxon>
        <taxon>Oweniidae</taxon>
        <taxon>Owenia</taxon>
    </lineage>
</organism>
<evidence type="ECO:0000313" key="8">
    <source>
        <dbReference type="Proteomes" id="UP000749559"/>
    </source>
</evidence>
<keyword evidence="4 5" id="KW-0472">Membrane</keyword>
<dbReference type="AlphaFoldDB" id="A0A8S4P6X2"/>
<protein>
    <recommendedName>
        <fullName evidence="6">G-protein coupled receptors family 1 profile domain-containing protein</fullName>
    </recommendedName>
</protein>
<dbReference type="PROSITE" id="PS50262">
    <property type="entry name" value="G_PROTEIN_RECEP_F1_2"/>
    <property type="match status" value="1"/>
</dbReference>
<comment type="caution">
    <text evidence="7">The sequence shown here is derived from an EMBL/GenBank/DDBJ whole genome shotgun (WGS) entry which is preliminary data.</text>
</comment>
<dbReference type="GO" id="GO:0004930">
    <property type="term" value="F:G protein-coupled receptor activity"/>
    <property type="evidence" value="ECO:0007669"/>
    <property type="project" value="InterPro"/>
</dbReference>
<feature type="transmembrane region" description="Helical" evidence="5">
    <location>
        <begin position="220"/>
        <end position="246"/>
    </location>
</feature>
<feature type="domain" description="G-protein coupled receptors family 1 profile" evidence="6">
    <location>
        <begin position="63"/>
        <end position="345"/>
    </location>
</feature>
<evidence type="ECO:0000256" key="5">
    <source>
        <dbReference type="SAM" id="Phobius"/>
    </source>
</evidence>
<dbReference type="SUPFAM" id="SSF81321">
    <property type="entry name" value="Family A G protein-coupled receptor-like"/>
    <property type="match status" value="1"/>
</dbReference>
<feature type="transmembrane region" description="Helical" evidence="5">
    <location>
        <begin position="129"/>
        <end position="150"/>
    </location>
</feature>
<gene>
    <name evidence="7" type="ORF">OFUS_LOCUS14144</name>
</gene>
<dbReference type="CDD" id="cd14978">
    <property type="entry name" value="7tmA_FMRFamide_R-like"/>
    <property type="match status" value="1"/>
</dbReference>
<evidence type="ECO:0000259" key="6">
    <source>
        <dbReference type="PROSITE" id="PS50262"/>
    </source>
</evidence>
<dbReference type="PANTHER" id="PTHR46641">
    <property type="entry name" value="FMRFAMIDE RECEPTOR-RELATED"/>
    <property type="match status" value="1"/>
</dbReference>
<evidence type="ECO:0000313" key="7">
    <source>
        <dbReference type="EMBL" id="CAH1788659.1"/>
    </source>
</evidence>
<dbReference type="Gene3D" id="1.20.1070.10">
    <property type="entry name" value="Rhodopsin 7-helix transmembrane proteins"/>
    <property type="match status" value="1"/>
</dbReference>
<dbReference type="Pfam" id="PF00001">
    <property type="entry name" value="7tm_1"/>
    <property type="match status" value="1"/>
</dbReference>
<feature type="transmembrane region" description="Helical" evidence="5">
    <location>
        <begin position="84"/>
        <end position="109"/>
    </location>
</feature>
<dbReference type="Proteomes" id="UP000749559">
    <property type="component" value="Unassembled WGS sequence"/>
</dbReference>
<accession>A0A8S4P6X2</accession>
<name>A0A8S4P6X2_OWEFU</name>
<feature type="transmembrane region" description="Helical" evidence="5">
    <location>
        <begin position="325"/>
        <end position="348"/>
    </location>
</feature>
<dbReference type="OrthoDB" id="6281784at2759"/>
<keyword evidence="2 5" id="KW-0812">Transmembrane</keyword>